<dbReference type="RefSeq" id="WP_111371316.1">
    <property type="nucleotide sequence ID" value="NZ_CP029480.1"/>
</dbReference>
<dbReference type="Gene3D" id="3.20.20.150">
    <property type="entry name" value="Divalent-metal-dependent TIM barrel enzymes"/>
    <property type="match status" value="1"/>
</dbReference>
<dbReference type="EMBL" id="CP029480">
    <property type="protein sequence ID" value="AWV98202.1"/>
    <property type="molecule type" value="Genomic_DNA"/>
</dbReference>
<gene>
    <name evidence="1" type="ORF">DJ013_08455</name>
</gene>
<dbReference type="GO" id="GO:0016853">
    <property type="term" value="F:isomerase activity"/>
    <property type="evidence" value="ECO:0007669"/>
    <property type="project" value="UniProtKB-KW"/>
</dbReference>
<evidence type="ECO:0000313" key="1">
    <source>
        <dbReference type="EMBL" id="AWV98202.1"/>
    </source>
</evidence>
<dbReference type="OrthoDB" id="9785907at2"/>
<keyword evidence="2" id="KW-1185">Reference proteome</keyword>
<sequence length="404" mass="45630">MRINKYQAHLSYCSNIHAGESWTATFENLKKYTTKVRDGLKTESFGIGLRLSNEASLELSEGDNLAVFKDWLVSENMYVFTINGFPYGGFHNQVVKDEVHTPDWSTPERLAYTIRLFDILAELLPEGLDGGVSTSPISYRFWHKDDAALKEVKAVAVRQLSQLMIHLAEIKTKTGKSLHLDMEPEPDGILETSDEFVDFFNDDLLPSGKNQLSATLGIGLDKAEEIIREHFQLCYDVCHFAVGFEKPSEAIAKVKAANIKIGRIQISAALSSGILGSQEDRAIVQEQLKRFDEPTYLHQAVVRKTDGALVRYKDLGPGLADIQQADFQEIRTHFHVPVFTEKYEKLISTQQDIIATLAVWKEENFTNHLEVETYTWDVLPEAMQTDIVSCVVRELDWVRTVATA</sequence>
<reference evidence="1 2" key="1">
    <citation type="submission" date="2018-05" db="EMBL/GenBank/DDBJ databases">
        <title>Complete genome sequence of Arcticibacterium luteifluviistationis SM1504T, a cytophagaceae bacterium isolated from Arctic surface seawater.</title>
        <authorList>
            <person name="Li Y."/>
            <person name="Qin Q.-L."/>
        </authorList>
    </citation>
    <scope>NUCLEOTIDE SEQUENCE [LARGE SCALE GENOMIC DNA]</scope>
    <source>
        <strain evidence="1 2">SM1504</strain>
    </source>
</reference>
<dbReference type="KEGG" id="als:DJ013_08455"/>
<dbReference type="SUPFAM" id="SSF51658">
    <property type="entry name" value="Xylose isomerase-like"/>
    <property type="match status" value="1"/>
</dbReference>
<accession>A0A2Z4GAC2</accession>
<dbReference type="AlphaFoldDB" id="A0A2Z4GAC2"/>
<protein>
    <submittedName>
        <fullName evidence="1">Xylose isomerase</fullName>
    </submittedName>
</protein>
<proteinExistence type="predicted"/>
<organism evidence="1 2">
    <name type="scientific">Arcticibacterium luteifluviistationis</name>
    <dbReference type="NCBI Taxonomy" id="1784714"/>
    <lineage>
        <taxon>Bacteria</taxon>
        <taxon>Pseudomonadati</taxon>
        <taxon>Bacteroidota</taxon>
        <taxon>Cytophagia</taxon>
        <taxon>Cytophagales</taxon>
        <taxon>Leadbetterellaceae</taxon>
        <taxon>Arcticibacterium</taxon>
    </lineage>
</organism>
<keyword evidence="1" id="KW-0413">Isomerase</keyword>
<dbReference type="Proteomes" id="UP000249873">
    <property type="component" value="Chromosome"/>
</dbReference>
<evidence type="ECO:0000313" key="2">
    <source>
        <dbReference type="Proteomes" id="UP000249873"/>
    </source>
</evidence>
<dbReference type="InterPro" id="IPR036237">
    <property type="entry name" value="Xyl_isomerase-like_sf"/>
</dbReference>
<dbReference type="NCBIfam" id="NF035939">
    <property type="entry name" value="TIM_EboE"/>
    <property type="match status" value="1"/>
</dbReference>
<name>A0A2Z4GAC2_9BACT</name>